<organism evidence="1 2">
    <name type="scientific">Irpex rosettiformis</name>
    <dbReference type="NCBI Taxonomy" id="378272"/>
    <lineage>
        <taxon>Eukaryota</taxon>
        <taxon>Fungi</taxon>
        <taxon>Dikarya</taxon>
        <taxon>Basidiomycota</taxon>
        <taxon>Agaricomycotina</taxon>
        <taxon>Agaricomycetes</taxon>
        <taxon>Polyporales</taxon>
        <taxon>Irpicaceae</taxon>
        <taxon>Irpex</taxon>
    </lineage>
</organism>
<dbReference type="Proteomes" id="UP001055072">
    <property type="component" value="Unassembled WGS sequence"/>
</dbReference>
<sequence>MVATAFLSALLALLVERTVLVPSCHCATSFSPSALTISSVHWTNKATQERMKVALDIRFRRCSCRFRNSDTSYSPAARLIKPCSAYDHTFSSVGVAACVNISLGRRMHLLVVDARSVQ</sequence>
<gene>
    <name evidence="1" type="ORF">BDY19DRAFT_140263</name>
</gene>
<evidence type="ECO:0000313" key="1">
    <source>
        <dbReference type="EMBL" id="KAI0089356.1"/>
    </source>
</evidence>
<name>A0ACB8U570_9APHY</name>
<dbReference type="EMBL" id="MU274911">
    <property type="protein sequence ID" value="KAI0089356.1"/>
    <property type="molecule type" value="Genomic_DNA"/>
</dbReference>
<reference evidence="1" key="1">
    <citation type="journal article" date="2021" name="Environ. Microbiol.">
        <title>Gene family expansions and transcriptome signatures uncover fungal adaptations to wood decay.</title>
        <authorList>
            <person name="Hage H."/>
            <person name="Miyauchi S."/>
            <person name="Viragh M."/>
            <person name="Drula E."/>
            <person name="Min B."/>
            <person name="Chaduli D."/>
            <person name="Navarro D."/>
            <person name="Favel A."/>
            <person name="Norest M."/>
            <person name="Lesage-Meessen L."/>
            <person name="Balint B."/>
            <person name="Merenyi Z."/>
            <person name="de Eugenio L."/>
            <person name="Morin E."/>
            <person name="Martinez A.T."/>
            <person name="Baldrian P."/>
            <person name="Stursova M."/>
            <person name="Martinez M.J."/>
            <person name="Novotny C."/>
            <person name="Magnuson J.K."/>
            <person name="Spatafora J.W."/>
            <person name="Maurice S."/>
            <person name="Pangilinan J."/>
            <person name="Andreopoulos W."/>
            <person name="LaButti K."/>
            <person name="Hundley H."/>
            <person name="Na H."/>
            <person name="Kuo A."/>
            <person name="Barry K."/>
            <person name="Lipzen A."/>
            <person name="Henrissat B."/>
            <person name="Riley R."/>
            <person name="Ahrendt S."/>
            <person name="Nagy L.G."/>
            <person name="Grigoriev I.V."/>
            <person name="Martin F."/>
            <person name="Rosso M.N."/>
        </authorList>
    </citation>
    <scope>NUCLEOTIDE SEQUENCE</scope>
    <source>
        <strain evidence="1">CBS 384.51</strain>
    </source>
</reference>
<accession>A0ACB8U570</accession>
<keyword evidence="2" id="KW-1185">Reference proteome</keyword>
<protein>
    <submittedName>
        <fullName evidence="1">Uncharacterized protein</fullName>
    </submittedName>
</protein>
<evidence type="ECO:0000313" key="2">
    <source>
        <dbReference type="Proteomes" id="UP001055072"/>
    </source>
</evidence>
<comment type="caution">
    <text evidence="1">The sequence shown here is derived from an EMBL/GenBank/DDBJ whole genome shotgun (WGS) entry which is preliminary data.</text>
</comment>
<proteinExistence type="predicted"/>